<dbReference type="SUPFAM" id="SSF46785">
    <property type="entry name" value="Winged helix' DNA-binding domain"/>
    <property type="match status" value="1"/>
</dbReference>
<evidence type="ECO:0000313" key="3">
    <source>
        <dbReference type="Proteomes" id="UP000176815"/>
    </source>
</evidence>
<dbReference type="InterPro" id="IPR036388">
    <property type="entry name" value="WH-like_DNA-bd_sf"/>
</dbReference>
<dbReference type="Proteomes" id="UP000176815">
    <property type="component" value="Unassembled WGS sequence"/>
</dbReference>
<dbReference type="Gene3D" id="1.10.10.10">
    <property type="entry name" value="Winged helix-like DNA-binding domain superfamily/Winged helix DNA-binding domain"/>
    <property type="match status" value="1"/>
</dbReference>
<gene>
    <name evidence="2" type="ORF">A2619_01960</name>
</gene>
<dbReference type="InterPro" id="IPR036597">
    <property type="entry name" value="Fido-like_dom_sf"/>
</dbReference>
<dbReference type="EMBL" id="MEWG01000018">
    <property type="protein sequence ID" value="OGC77528.1"/>
    <property type="molecule type" value="Genomic_DNA"/>
</dbReference>
<feature type="domain" description="Fido" evidence="1">
    <location>
        <begin position="98"/>
        <end position="237"/>
    </location>
</feature>
<dbReference type="Gene3D" id="1.10.3290.10">
    <property type="entry name" value="Fido-like domain"/>
    <property type="match status" value="1"/>
</dbReference>
<proteinExistence type="predicted"/>
<dbReference type="InterPro" id="IPR003812">
    <property type="entry name" value="Fido"/>
</dbReference>
<dbReference type="PANTHER" id="PTHR13504">
    <property type="entry name" value="FIDO DOMAIN-CONTAINING PROTEIN DDB_G0283145"/>
    <property type="match status" value="1"/>
</dbReference>
<dbReference type="SUPFAM" id="SSF140931">
    <property type="entry name" value="Fic-like"/>
    <property type="match status" value="1"/>
</dbReference>
<organism evidence="2 3">
    <name type="scientific">candidate division WWE3 bacterium RIFOXYD1_FULL_39_9</name>
    <dbReference type="NCBI Taxonomy" id="1802649"/>
    <lineage>
        <taxon>Bacteria</taxon>
        <taxon>Katanobacteria</taxon>
    </lineage>
</organism>
<dbReference type="AlphaFoldDB" id="A0A1F4X7A4"/>
<accession>A0A1F4X7A4</accession>
<evidence type="ECO:0000259" key="1">
    <source>
        <dbReference type="PROSITE" id="PS51459"/>
    </source>
</evidence>
<sequence length="329" mass="38057">MFFPEFTITQKVLKNIGFIEYYRAIIENTVILQNWENQLKKEAKIAFIYSTLQEQGINVHYDAVKRSLDNMEKNVPAEIVNLDNTYNSLSEIARGQELDEVDIKFLHKELCQNLIPKMKLGVYRNNKVQGKPMPEQILADVVELFDWFNSLDAKEIHPIVTAAILKARLETIMPFDNFNSVTIDYLIQLVFKITGYAFKDYVTVPAYYQKTKSEMKSALTTATDEMDFTDWIEYFTEGVALQVSSVQEKVKTLAKDTKIAKASGRYKLSERQEKIIEFIQNYGMLQNKDFSKVFPNISEDSVLRDLKVLIEKGIIEKNGSTKSSRYELK</sequence>
<dbReference type="PANTHER" id="PTHR13504:SF38">
    <property type="entry name" value="FIDO DOMAIN-CONTAINING PROTEIN"/>
    <property type="match status" value="1"/>
</dbReference>
<protein>
    <recommendedName>
        <fullName evidence="1">Fido domain-containing protein</fullName>
    </recommendedName>
</protein>
<dbReference type="Pfam" id="PF02661">
    <property type="entry name" value="Fic"/>
    <property type="match status" value="1"/>
</dbReference>
<reference evidence="2 3" key="1">
    <citation type="journal article" date="2016" name="Nat. Commun.">
        <title>Thousands of microbial genomes shed light on interconnected biogeochemical processes in an aquifer system.</title>
        <authorList>
            <person name="Anantharaman K."/>
            <person name="Brown C.T."/>
            <person name="Hug L.A."/>
            <person name="Sharon I."/>
            <person name="Castelle C.J."/>
            <person name="Probst A.J."/>
            <person name="Thomas B.C."/>
            <person name="Singh A."/>
            <person name="Wilkins M.J."/>
            <person name="Karaoz U."/>
            <person name="Brodie E.L."/>
            <person name="Williams K.H."/>
            <person name="Hubbard S.S."/>
            <person name="Banfield J.F."/>
        </authorList>
    </citation>
    <scope>NUCLEOTIDE SEQUENCE [LARGE SCALE GENOMIC DNA]</scope>
</reference>
<comment type="caution">
    <text evidence="2">The sequence shown here is derived from an EMBL/GenBank/DDBJ whole genome shotgun (WGS) entry which is preliminary data.</text>
</comment>
<evidence type="ECO:0000313" key="2">
    <source>
        <dbReference type="EMBL" id="OGC77528.1"/>
    </source>
</evidence>
<dbReference type="InterPro" id="IPR040198">
    <property type="entry name" value="Fido_containing"/>
</dbReference>
<name>A0A1F4X7A4_UNCKA</name>
<dbReference type="PROSITE" id="PS51459">
    <property type="entry name" value="FIDO"/>
    <property type="match status" value="1"/>
</dbReference>
<dbReference type="InterPro" id="IPR036390">
    <property type="entry name" value="WH_DNA-bd_sf"/>
</dbReference>